<dbReference type="SUPFAM" id="SSF52540">
    <property type="entry name" value="P-loop containing nucleoside triphosphate hydrolases"/>
    <property type="match status" value="1"/>
</dbReference>
<name>A0A167L0C7_CALVF</name>
<dbReference type="InterPro" id="IPR001650">
    <property type="entry name" value="Helicase_C-like"/>
</dbReference>
<dbReference type="GO" id="GO:0005759">
    <property type="term" value="C:mitochondrial matrix"/>
    <property type="evidence" value="ECO:0007669"/>
    <property type="project" value="TreeGrafter"/>
</dbReference>
<keyword evidence="6" id="KW-1185">Reference proteome</keyword>
<dbReference type="PROSITE" id="PS51192">
    <property type="entry name" value="HELICASE_ATP_BIND_1"/>
    <property type="match status" value="1"/>
</dbReference>
<reference evidence="5 6" key="1">
    <citation type="journal article" date="2016" name="Mol. Biol. Evol.">
        <title>Comparative Genomics of Early-Diverging Mushroom-Forming Fungi Provides Insights into the Origins of Lignocellulose Decay Capabilities.</title>
        <authorList>
            <person name="Nagy L.G."/>
            <person name="Riley R."/>
            <person name="Tritt A."/>
            <person name="Adam C."/>
            <person name="Daum C."/>
            <person name="Floudas D."/>
            <person name="Sun H."/>
            <person name="Yadav J.S."/>
            <person name="Pangilinan J."/>
            <person name="Larsson K.H."/>
            <person name="Matsuura K."/>
            <person name="Barry K."/>
            <person name="Labutti K."/>
            <person name="Kuo R."/>
            <person name="Ohm R.A."/>
            <person name="Bhattacharya S.S."/>
            <person name="Shirouzu T."/>
            <person name="Yoshinaga Y."/>
            <person name="Martin F.M."/>
            <person name="Grigoriev I.V."/>
            <person name="Hibbett D.S."/>
        </authorList>
    </citation>
    <scope>NUCLEOTIDE SEQUENCE [LARGE SCALE GENOMIC DNA]</scope>
    <source>
        <strain evidence="5 6">TUFC12733</strain>
    </source>
</reference>
<dbReference type="GO" id="GO:0000403">
    <property type="term" value="F:Y-form DNA binding"/>
    <property type="evidence" value="ECO:0007669"/>
    <property type="project" value="TreeGrafter"/>
</dbReference>
<dbReference type="PROSITE" id="PS51194">
    <property type="entry name" value="HELICASE_CTER"/>
    <property type="match status" value="1"/>
</dbReference>
<evidence type="ECO:0000313" key="5">
    <source>
        <dbReference type="EMBL" id="KZO95206.1"/>
    </source>
</evidence>
<keyword evidence="1" id="KW-0347">Helicase</keyword>
<dbReference type="GO" id="GO:0016787">
    <property type="term" value="F:hydrolase activity"/>
    <property type="evidence" value="ECO:0007669"/>
    <property type="project" value="UniProtKB-KW"/>
</dbReference>
<evidence type="ECO:0000259" key="3">
    <source>
        <dbReference type="PROSITE" id="PS51192"/>
    </source>
</evidence>
<dbReference type="EMBL" id="KV417290">
    <property type="protein sequence ID" value="KZO95206.1"/>
    <property type="molecule type" value="Genomic_DNA"/>
</dbReference>
<keyword evidence="1" id="KW-0067">ATP-binding</keyword>
<feature type="domain" description="Helicase C-terminal" evidence="4">
    <location>
        <begin position="314"/>
        <end position="470"/>
    </location>
</feature>
<dbReference type="GO" id="GO:0070125">
    <property type="term" value="P:mitochondrial translational elongation"/>
    <property type="evidence" value="ECO:0007669"/>
    <property type="project" value="TreeGrafter"/>
</dbReference>
<feature type="region of interest" description="Disordered" evidence="2">
    <location>
        <begin position="701"/>
        <end position="758"/>
    </location>
</feature>
<dbReference type="GO" id="GO:0032042">
    <property type="term" value="P:mitochondrial DNA metabolic process"/>
    <property type="evidence" value="ECO:0007669"/>
    <property type="project" value="TreeGrafter"/>
</dbReference>
<dbReference type="InterPro" id="IPR014001">
    <property type="entry name" value="Helicase_ATP-bd"/>
</dbReference>
<dbReference type="AlphaFoldDB" id="A0A167L0C7"/>
<evidence type="ECO:0000259" key="4">
    <source>
        <dbReference type="PROSITE" id="PS51194"/>
    </source>
</evidence>
<dbReference type="STRING" id="1330018.A0A167L0C7"/>
<dbReference type="SMART" id="SM00487">
    <property type="entry name" value="DEXDc"/>
    <property type="match status" value="1"/>
</dbReference>
<feature type="domain" description="Helicase ATP-binding" evidence="3">
    <location>
        <begin position="69"/>
        <end position="263"/>
    </location>
</feature>
<dbReference type="InterPro" id="IPR027417">
    <property type="entry name" value="P-loop_NTPase"/>
</dbReference>
<dbReference type="Proteomes" id="UP000076738">
    <property type="component" value="Unassembled WGS sequence"/>
</dbReference>
<dbReference type="InterPro" id="IPR006935">
    <property type="entry name" value="Helicase/UvrB_N"/>
</dbReference>
<feature type="compositionally biased region" description="Basic and acidic residues" evidence="2">
    <location>
        <begin position="702"/>
        <end position="712"/>
    </location>
</feature>
<dbReference type="GO" id="GO:0036121">
    <property type="term" value="F:double-stranded DNA helicase activity"/>
    <property type="evidence" value="ECO:0007669"/>
    <property type="project" value="TreeGrafter"/>
</dbReference>
<dbReference type="GO" id="GO:0061749">
    <property type="term" value="F:forked DNA-dependent helicase activity"/>
    <property type="evidence" value="ECO:0007669"/>
    <property type="project" value="TreeGrafter"/>
</dbReference>
<organism evidence="5 6">
    <name type="scientific">Calocera viscosa (strain TUFC12733)</name>
    <dbReference type="NCBI Taxonomy" id="1330018"/>
    <lineage>
        <taxon>Eukaryota</taxon>
        <taxon>Fungi</taxon>
        <taxon>Dikarya</taxon>
        <taxon>Basidiomycota</taxon>
        <taxon>Agaricomycotina</taxon>
        <taxon>Dacrymycetes</taxon>
        <taxon>Dacrymycetales</taxon>
        <taxon>Dacrymycetaceae</taxon>
        <taxon>Calocera</taxon>
    </lineage>
</organism>
<dbReference type="InterPro" id="IPR050742">
    <property type="entry name" value="Helicase_Restrict-Modif_Enz"/>
</dbReference>
<dbReference type="Pfam" id="PF04851">
    <property type="entry name" value="ResIII"/>
    <property type="match status" value="1"/>
</dbReference>
<keyword evidence="5" id="KW-0378">Hydrolase</keyword>
<evidence type="ECO:0000313" key="6">
    <source>
        <dbReference type="Proteomes" id="UP000076738"/>
    </source>
</evidence>
<dbReference type="GO" id="GO:0005524">
    <property type="term" value="F:ATP binding"/>
    <property type="evidence" value="ECO:0007669"/>
    <property type="project" value="InterPro"/>
</dbReference>
<dbReference type="PANTHER" id="PTHR47396">
    <property type="entry name" value="TYPE I RESTRICTION ENZYME ECOKI R PROTEIN"/>
    <property type="match status" value="1"/>
</dbReference>
<protein>
    <submittedName>
        <fullName evidence="5">p-loop containing nucleoside triphosphate hydrolase protein</fullName>
    </submittedName>
</protein>
<dbReference type="Pfam" id="PF00271">
    <property type="entry name" value="Helicase_C"/>
    <property type="match status" value="1"/>
</dbReference>
<keyword evidence="1" id="KW-0547">Nucleotide-binding</keyword>
<dbReference type="PANTHER" id="PTHR47396:SF1">
    <property type="entry name" value="ATP-DEPENDENT HELICASE IRC3-RELATED"/>
    <property type="match status" value="1"/>
</dbReference>
<sequence length="758" mass="84350">MSWTIRSRLRLPRQTWRLERRTSFLALATRRQLSQLSSAATSVLDDSPAPTGSITLRPYQESCIQSCLDALSAGYTRIGVSSPTGSGKTAIFLSLISRMPPPESRPDATQALVIVSSVELVRQTAKTAAAMFPRLRVEVEQSRTAATGTADLTIGTYQTLISQGRLQKFDPSRMKAVVVDEAHHAAAPSYRQILSYFDPVIGTGLAPDAKPPAEVEAIEDNVKLQPAPEEAASSGVPIIGFSATFSRHDGLALGKVFQQIVYHRDFLEMIKEQWLCNVRFTIVKATLNLSKVRVSSATGDFTPSSLAHVVNAPSINKLVVKTWLDRAKKRKSTLIFCADVQHVIDLTDAFRKRRVDAHFLHSKMAASEREDLLSDFRQGKFPVLVNCAILVEGADMPNIDCVVLCRPTRSRNLFAQMIGRGMRLSPDTGKTDCRIIDFVDSISRVQGVVNVPTLFGLDPDTIVKDDASLEEMQEEMALEKEVTEEGFGGPEPSFVTYIDYDDPFELSEDASGSPSVIQLSRLAWVRCGQNYILECVGKGFITLKLTSDKNSTSEEFEGFFTAERPRRHSDPRRDPSTDYLRRFSIFKADSLHAAIRAGDTYAQTKVNPGRMALPLFRSARWRREPASPLQAKFLKKRLQNTIKKLQDMDPVGVFSARAQSHEDKWANLTKGQAANMITRMRHGSQAHYDTKISGLMQQSRKATKEREKEARRQARHAVAVGPLPGSDPLPARSQSSLSGYHFLDDDDYDDLEDISWPR</sequence>
<accession>A0A167L0C7</accession>
<dbReference type="CDD" id="cd18799">
    <property type="entry name" value="SF2_C_EcoAI-like"/>
    <property type="match status" value="1"/>
</dbReference>
<gene>
    <name evidence="5" type="ORF">CALVIDRAFT_538346</name>
</gene>
<dbReference type="OrthoDB" id="270584at2759"/>
<dbReference type="Gene3D" id="3.40.50.300">
    <property type="entry name" value="P-loop containing nucleotide triphosphate hydrolases"/>
    <property type="match status" value="2"/>
</dbReference>
<evidence type="ECO:0000256" key="2">
    <source>
        <dbReference type="SAM" id="MobiDB-lite"/>
    </source>
</evidence>
<proteinExistence type="predicted"/>
<feature type="compositionally biased region" description="Acidic residues" evidence="2">
    <location>
        <begin position="744"/>
        <end position="758"/>
    </location>
</feature>
<dbReference type="SMART" id="SM00490">
    <property type="entry name" value="HELICc"/>
    <property type="match status" value="1"/>
</dbReference>
<evidence type="ECO:0000256" key="1">
    <source>
        <dbReference type="ARBA" id="ARBA00022806"/>
    </source>
</evidence>